<dbReference type="Proteomes" id="UP001519296">
    <property type="component" value="Unassembled WGS sequence"/>
</dbReference>
<dbReference type="Gene3D" id="1.10.1760.20">
    <property type="match status" value="1"/>
</dbReference>
<keyword evidence="3" id="KW-0472">Membrane</keyword>
<evidence type="ECO:0000313" key="4">
    <source>
        <dbReference type="EMBL" id="MBP2624045.1"/>
    </source>
</evidence>
<dbReference type="PANTHER" id="PTHR37815">
    <property type="entry name" value="UPF0397 PROTEIN BC_2624-RELATED"/>
    <property type="match status" value="1"/>
</dbReference>
<sequence>MREKTTNKISQLSLLIALTMILGYYLKVPTPTGILPLLDVGVFLTAFLYGSKEGALVGGLSAFLLDLLSGYPQWMFFSLFFHGLQGYFAGFKGKSRLVGLCLASLVMVAGYALAGSLLHGWGAALAEVLPNFLQNLLGILLALGLKKILVRQVGWTS</sequence>
<evidence type="ECO:0000256" key="2">
    <source>
        <dbReference type="ARBA" id="ARBA00022989"/>
    </source>
</evidence>
<dbReference type="EMBL" id="PRDG01000005">
    <property type="protein sequence ID" value="MBP2624045.1"/>
    <property type="molecule type" value="Genomic_DNA"/>
</dbReference>
<evidence type="ECO:0000256" key="1">
    <source>
        <dbReference type="ARBA" id="ARBA00022692"/>
    </source>
</evidence>
<protein>
    <submittedName>
        <fullName evidence="4">ECF transporter S component</fullName>
    </submittedName>
</protein>
<reference evidence="4 5" key="1">
    <citation type="submission" date="2018-02" db="EMBL/GenBank/DDBJ databases">
        <title>Draft genome sequence of Streptococcus oricebi CCUG 70868T type strain.</title>
        <authorList>
            <person name="Mendez V."/>
            <person name="Salva-Serra F."/>
            <person name="Jaen-Luchoro D."/>
            <person name="Gonzales-Siles L."/>
            <person name="Karlsson R."/>
            <person name="Engstrom-Jakobsson H."/>
            <person name="Busquets A."/>
            <person name="Gomila M."/>
            <person name="Pineiro-Iglesias B."/>
            <person name="Bennasar-Figueras A."/>
            <person name="Seeger M."/>
            <person name="Moore E."/>
        </authorList>
    </citation>
    <scope>NUCLEOTIDE SEQUENCE [LARGE SCALE GENOMIC DNA]</scope>
    <source>
        <strain evidence="4 5">CCUG 70868</strain>
    </source>
</reference>
<evidence type="ECO:0000313" key="5">
    <source>
        <dbReference type="Proteomes" id="UP001519296"/>
    </source>
</evidence>
<dbReference type="InterPro" id="IPR009825">
    <property type="entry name" value="ECF_substrate-spec-like"/>
</dbReference>
<keyword evidence="5" id="KW-1185">Reference proteome</keyword>
<comment type="caution">
    <text evidence="4">The sequence shown here is derived from an EMBL/GenBank/DDBJ whole genome shotgun (WGS) entry which is preliminary data.</text>
</comment>
<feature type="transmembrane region" description="Helical" evidence="3">
    <location>
        <begin position="132"/>
        <end position="150"/>
    </location>
</feature>
<dbReference type="RefSeq" id="WP_209628657.1">
    <property type="nucleotide sequence ID" value="NZ_PRDG01000005.1"/>
</dbReference>
<evidence type="ECO:0000256" key="3">
    <source>
        <dbReference type="SAM" id="Phobius"/>
    </source>
</evidence>
<dbReference type="Pfam" id="PF07155">
    <property type="entry name" value="ECF-ribofla_trS"/>
    <property type="match status" value="1"/>
</dbReference>
<accession>A0ABS5B5G6</accession>
<keyword evidence="1 3" id="KW-0812">Transmembrane</keyword>
<proteinExistence type="predicted"/>
<gene>
    <name evidence="4" type="ORF">C4K46_08855</name>
</gene>
<keyword evidence="2 3" id="KW-1133">Transmembrane helix</keyword>
<name>A0ABS5B5G6_9STRE</name>
<feature type="transmembrane region" description="Helical" evidence="3">
    <location>
        <begin position="97"/>
        <end position="120"/>
    </location>
</feature>
<organism evidence="4 5">
    <name type="scientific">Streptococcus oricebi</name>
    <dbReference type="NCBI Taxonomy" id="1547447"/>
    <lineage>
        <taxon>Bacteria</taxon>
        <taxon>Bacillati</taxon>
        <taxon>Bacillota</taxon>
        <taxon>Bacilli</taxon>
        <taxon>Lactobacillales</taxon>
        <taxon>Streptococcaceae</taxon>
        <taxon>Streptococcus</taxon>
    </lineage>
</organism>
<dbReference type="PANTHER" id="PTHR37815:SF3">
    <property type="entry name" value="UPF0397 PROTEIN SPR0429"/>
    <property type="match status" value="1"/>
</dbReference>
<feature type="transmembrane region" description="Helical" evidence="3">
    <location>
        <begin position="6"/>
        <end position="26"/>
    </location>
</feature>